<evidence type="ECO:0000313" key="3">
    <source>
        <dbReference type="Proteomes" id="UP001066276"/>
    </source>
</evidence>
<accession>A0AAV7WUV9</accession>
<keyword evidence="3" id="KW-1185">Reference proteome</keyword>
<dbReference type="EMBL" id="JANPWB010000001">
    <property type="protein sequence ID" value="KAJ1215850.1"/>
    <property type="molecule type" value="Genomic_DNA"/>
</dbReference>
<dbReference type="AlphaFoldDB" id="A0AAV7WUV9"/>
<protein>
    <submittedName>
        <fullName evidence="2">Uncharacterized protein</fullName>
    </submittedName>
</protein>
<sequence length="83" mass="9077">MEGDSGADLVEDSGEELDGGCVLQPSPPYECRQGGDGGPSRDLKRSVSMDRGPVRGLEPSGRSERYHLRPNPSPSQRLRNFMF</sequence>
<feature type="compositionally biased region" description="Basic and acidic residues" evidence="1">
    <location>
        <begin position="39"/>
        <end position="48"/>
    </location>
</feature>
<feature type="compositionally biased region" description="Polar residues" evidence="1">
    <location>
        <begin position="74"/>
        <end position="83"/>
    </location>
</feature>
<feature type="compositionally biased region" description="Acidic residues" evidence="1">
    <location>
        <begin position="1"/>
        <end position="18"/>
    </location>
</feature>
<proteinExistence type="predicted"/>
<reference evidence="2" key="1">
    <citation type="journal article" date="2022" name="bioRxiv">
        <title>Sequencing and chromosome-scale assembly of the giantPleurodeles waltlgenome.</title>
        <authorList>
            <person name="Brown T."/>
            <person name="Elewa A."/>
            <person name="Iarovenko S."/>
            <person name="Subramanian E."/>
            <person name="Araus A.J."/>
            <person name="Petzold A."/>
            <person name="Susuki M."/>
            <person name="Suzuki K.-i.T."/>
            <person name="Hayashi T."/>
            <person name="Toyoda A."/>
            <person name="Oliveira C."/>
            <person name="Osipova E."/>
            <person name="Leigh N.D."/>
            <person name="Simon A."/>
            <person name="Yun M.H."/>
        </authorList>
    </citation>
    <scope>NUCLEOTIDE SEQUENCE</scope>
    <source>
        <strain evidence="2">20211129_DDA</strain>
        <tissue evidence="2">Liver</tissue>
    </source>
</reference>
<feature type="region of interest" description="Disordered" evidence="1">
    <location>
        <begin position="1"/>
        <end position="83"/>
    </location>
</feature>
<name>A0AAV7WUV9_PLEWA</name>
<evidence type="ECO:0000313" key="2">
    <source>
        <dbReference type="EMBL" id="KAJ1215850.1"/>
    </source>
</evidence>
<comment type="caution">
    <text evidence="2">The sequence shown here is derived from an EMBL/GenBank/DDBJ whole genome shotgun (WGS) entry which is preliminary data.</text>
</comment>
<dbReference type="Proteomes" id="UP001066276">
    <property type="component" value="Chromosome 1_1"/>
</dbReference>
<organism evidence="2 3">
    <name type="scientific">Pleurodeles waltl</name>
    <name type="common">Iberian ribbed newt</name>
    <dbReference type="NCBI Taxonomy" id="8319"/>
    <lineage>
        <taxon>Eukaryota</taxon>
        <taxon>Metazoa</taxon>
        <taxon>Chordata</taxon>
        <taxon>Craniata</taxon>
        <taxon>Vertebrata</taxon>
        <taxon>Euteleostomi</taxon>
        <taxon>Amphibia</taxon>
        <taxon>Batrachia</taxon>
        <taxon>Caudata</taxon>
        <taxon>Salamandroidea</taxon>
        <taxon>Salamandridae</taxon>
        <taxon>Pleurodelinae</taxon>
        <taxon>Pleurodeles</taxon>
    </lineage>
</organism>
<gene>
    <name evidence="2" type="ORF">NDU88_003457</name>
</gene>
<evidence type="ECO:0000256" key="1">
    <source>
        <dbReference type="SAM" id="MobiDB-lite"/>
    </source>
</evidence>